<dbReference type="InterPro" id="IPR029063">
    <property type="entry name" value="SAM-dependent_MTases_sf"/>
</dbReference>
<dbReference type="Pfam" id="PF02353">
    <property type="entry name" value="CMAS"/>
    <property type="match status" value="1"/>
</dbReference>
<dbReference type="AlphaFoldDB" id="A0A067EFY5"/>
<accession>A0A067EFY5</accession>
<dbReference type="GO" id="GO:0008168">
    <property type="term" value="F:methyltransferase activity"/>
    <property type="evidence" value="ECO:0000318"/>
    <property type="project" value="GO_Central"/>
</dbReference>
<name>A0A067EFY5_CITSI</name>
<dbReference type="Gene3D" id="3.40.50.150">
    <property type="entry name" value="Vaccinia Virus protein VP39"/>
    <property type="match status" value="1"/>
</dbReference>
<protein>
    <recommendedName>
        <fullName evidence="3">Methyltransferase domain-containing protein</fullName>
    </recommendedName>
</protein>
<dbReference type="SMR" id="A0A067EFY5"/>
<keyword evidence="2" id="KW-1185">Reference proteome</keyword>
<dbReference type="InterPro" id="IPR026669">
    <property type="entry name" value="Arsenite_MeTrfase-like"/>
</dbReference>
<sequence>ILITNRDLDALVSKVNQKSYFLRHISRKNSLAQAHRNISYHYDLDEDEDLKVAQMRKHSLLIEKARVSKEHEVLEIGCGWGTFAIEVVRQTGCNYTGITLSAEQMKYAEMKVNEAGLQDHIRLYLCDYRQLPKAKKYDRIISCEMMEAVGHEYMEEYFGCCESLLAKDGLLVLQFSSTPDARYNEYRLSSDFIKEYIFPGGCLPSLSRITSAMAAASSLSKILALGFNEKFIWTWEYYFDYSAAGFKPRTLGNYQIVLSRPGNVSVFSNPYKGFPSAYHQILILLSFN</sequence>
<dbReference type="GO" id="GO:0008610">
    <property type="term" value="P:lipid biosynthetic process"/>
    <property type="evidence" value="ECO:0007669"/>
    <property type="project" value="InterPro"/>
</dbReference>
<proteinExistence type="predicted"/>
<evidence type="ECO:0008006" key="3">
    <source>
        <dbReference type="Google" id="ProtNLM"/>
    </source>
</evidence>
<feature type="non-terminal residue" evidence="1">
    <location>
        <position position="1"/>
    </location>
</feature>
<dbReference type="Proteomes" id="UP000027120">
    <property type="component" value="Unassembled WGS sequence"/>
</dbReference>
<dbReference type="PANTHER" id="PTHR43675">
    <property type="entry name" value="ARSENITE METHYLTRANSFERASE"/>
    <property type="match status" value="1"/>
</dbReference>
<dbReference type="EMBL" id="KK785001">
    <property type="protein sequence ID" value="KDO54094.1"/>
    <property type="molecule type" value="Genomic_DNA"/>
</dbReference>
<reference evidence="1 2" key="1">
    <citation type="submission" date="2014-04" db="EMBL/GenBank/DDBJ databases">
        <authorList>
            <consortium name="International Citrus Genome Consortium"/>
            <person name="Gmitter F."/>
            <person name="Chen C."/>
            <person name="Farmerie W."/>
            <person name="Harkins T."/>
            <person name="Desany B."/>
            <person name="Mohiuddin M."/>
            <person name="Kodira C."/>
            <person name="Borodovsky M."/>
            <person name="Lomsadze A."/>
            <person name="Burns P."/>
            <person name="Jenkins J."/>
            <person name="Prochnik S."/>
            <person name="Shu S."/>
            <person name="Chapman J."/>
            <person name="Pitluck S."/>
            <person name="Schmutz J."/>
            <person name="Rokhsar D."/>
        </authorList>
    </citation>
    <scope>NUCLEOTIDE SEQUENCE</scope>
</reference>
<dbReference type="STRING" id="2711.A0A067EFY5"/>
<dbReference type="SUPFAM" id="SSF53335">
    <property type="entry name" value="S-adenosyl-L-methionine-dependent methyltransferases"/>
    <property type="match status" value="1"/>
</dbReference>
<dbReference type="PIRSF" id="PIRSF003085">
    <property type="entry name" value="CMAS"/>
    <property type="match status" value="1"/>
</dbReference>
<gene>
    <name evidence="1" type="ORF">CISIN_1g048309mg</name>
</gene>
<dbReference type="PANTHER" id="PTHR43675:SF30">
    <property type="entry name" value="CYCLOPROPANE-FATTY-ACYL-PHOSPHOLIPID SYNTHASE"/>
    <property type="match status" value="1"/>
</dbReference>
<evidence type="ECO:0000313" key="2">
    <source>
        <dbReference type="Proteomes" id="UP000027120"/>
    </source>
</evidence>
<dbReference type="CDD" id="cd02440">
    <property type="entry name" value="AdoMet_MTases"/>
    <property type="match status" value="1"/>
</dbReference>
<dbReference type="InterPro" id="IPR003333">
    <property type="entry name" value="CMAS"/>
</dbReference>
<evidence type="ECO:0000313" key="1">
    <source>
        <dbReference type="EMBL" id="KDO54094.1"/>
    </source>
</evidence>
<organism evidence="1 2">
    <name type="scientific">Citrus sinensis</name>
    <name type="common">Sweet orange</name>
    <name type="synonym">Citrus aurantium var. sinensis</name>
    <dbReference type="NCBI Taxonomy" id="2711"/>
    <lineage>
        <taxon>Eukaryota</taxon>
        <taxon>Viridiplantae</taxon>
        <taxon>Streptophyta</taxon>
        <taxon>Embryophyta</taxon>
        <taxon>Tracheophyta</taxon>
        <taxon>Spermatophyta</taxon>
        <taxon>Magnoliopsida</taxon>
        <taxon>eudicotyledons</taxon>
        <taxon>Gunneridae</taxon>
        <taxon>Pentapetalae</taxon>
        <taxon>rosids</taxon>
        <taxon>malvids</taxon>
        <taxon>Sapindales</taxon>
        <taxon>Rutaceae</taxon>
        <taxon>Aurantioideae</taxon>
        <taxon>Citrus</taxon>
    </lineage>
</organism>